<proteinExistence type="predicted"/>
<sequence length="86" mass="9768">MEWELAVGGSSFGAEKYSHPAYQEIIAMGSAAIPLLLRELEQRPNHWFEALRTIAGANPIQPSQRGRIKQMAVAWLQWGQENGYQW</sequence>
<gene>
    <name evidence="1" type="ORF">ENR15_04275</name>
</gene>
<accession>A0A7C3ZTZ4</accession>
<dbReference type="AlphaFoldDB" id="A0A7C3ZTZ4"/>
<comment type="caution">
    <text evidence="1">The sequence shown here is derived from an EMBL/GenBank/DDBJ whole genome shotgun (WGS) entry which is preliminary data.</text>
</comment>
<evidence type="ECO:0000313" key="1">
    <source>
        <dbReference type="EMBL" id="HGF99888.1"/>
    </source>
</evidence>
<name>A0A7C3ZTZ4_9CYAN</name>
<organism evidence="1">
    <name type="scientific">Planktothricoides sp. SpSt-374</name>
    <dbReference type="NCBI Taxonomy" id="2282167"/>
    <lineage>
        <taxon>Bacteria</taxon>
        <taxon>Bacillati</taxon>
        <taxon>Cyanobacteriota</taxon>
        <taxon>Cyanophyceae</taxon>
        <taxon>Oscillatoriophycideae</taxon>
        <taxon>Oscillatoriales</taxon>
        <taxon>Oscillatoriaceae</taxon>
        <taxon>Planktothricoides</taxon>
    </lineage>
</organism>
<protein>
    <submittedName>
        <fullName evidence="1">Uncharacterized protein</fullName>
    </submittedName>
</protein>
<reference evidence="1" key="1">
    <citation type="journal article" date="2020" name="mSystems">
        <title>Genome- and Community-Level Interaction Insights into Carbon Utilization and Element Cycling Functions of Hydrothermarchaeota in Hydrothermal Sediment.</title>
        <authorList>
            <person name="Zhou Z."/>
            <person name="Liu Y."/>
            <person name="Xu W."/>
            <person name="Pan J."/>
            <person name="Luo Z.H."/>
            <person name="Li M."/>
        </authorList>
    </citation>
    <scope>NUCLEOTIDE SEQUENCE [LARGE SCALE GENOMIC DNA]</scope>
    <source>
        <strain evidence="1">SpSt-374</strain>
    </source>
</reference>
<dbReference type="EMBL" id="DSPX01000041">
    <property type="protein sequence ID" value="HGF99888.1"/>
    <property type="molecule type" value="Genomic_DNA"/>
</dbReference>